<dbReference type="SUPFAM" id="SSF89623">
    <property type="entry name" value="Ribose/Galactose isomerase RpiB/AlsB"/>
    <property type="match status" value="1"/>
</dbReference>
<dbReference type="PANTHER" id="PTHR30345:SF0">
    <property type="entry name" value="DNA DAMAGE-REPAIR_TOLERATION PROTEIN DRT102"/>
    <property type="match status" value="1"/>
</dbReference>
<dbReference type="InterPro" id="IPR003500">
    <property type="entry name" value="RpiB_LacA_LacB"/>
</dbReference>
<comment type="caution">
    <text evidence="3">The sequence shown here is derived from an EMBL/GenBank/DDBJ whole genome shotgun (WGS) entry which is preliminary data.</text>
</comment>
<dbReference type="EMBL" id="PFFQ01000039">
    <property type="protein sequence ID" value="PIW16210.1"/>
    <property type="molecule type" value="Genomic_DNA"/>
</dbReference>
<keyword evidence="2 3" id="KW-0413">Isomerase</keyword>
<name>A0A2M7G3Z0_9BACT</name>
<comment type="similarity">
    <text evidence="1">Belongs to the LacAB/RpiB family.</text>
</comment>
<evidence type="ECO:0000256" key="2">
    <source>
        <dbReference type="ARBA" id="ARBA00023235"/>
    </source>
</evidence>
<sequence>MKLAIGSDHGGYELKEKLKQYIKDTFHYEVVDFGTHSTEAVDYPDFAFLVAAAVAEGQFPLGIIVDGAGIGSAIVANKLPGVRAGNCNDIYMARNSRAHNQANILTLGSQVVGPGLAQEIVKVWLETSFEQRHQKRIDKILHLEKQIYGFGK</sequence>
<accession>A0A2M7G3Z0</accession>
<dbReference type="NCBIfam" id="TIGR00689">
    <property type="entry name" value="rpiB_lacA_lacB"/>
    <property type="match status" value="1"/>
</dbReference>
<dbReference type="NCBIfam" id="TIGR01120">
    <property type="entry name" value="rpiB"/>
    <property type="match status" value="1"/>
</dbReference>
<proteinExistence type="inferred from homology"/>
<evidence type="ECO:0000313" key="4">
    <source>
        <dbReference type="Proteomes" id="UP000231019"/>
    </source>
</evidence>
<dbReference type="GO" id="GO:0004751">
    <property type="term" value="F:ribose-5-phosphate isomerase activity"/>
    <property type="evidence" value="ECO:0007669"/>
    <property type="project" value="TreeGrafter"/>
</dbReference>
<evidence type="ECO:0000313" key="3">
    <source>
        <dbReference type="EMBL" id="PIW16210.1"/>
    </source>
</evidence>
<dbReference type="PANTHER" id="PTHR30345">
    <property type="entry name" value="RIBOSE-5-PHOSPHATE ISOMERASE B"/>
    <property type="match status" value="1"/>
</dbReference>
<protein>
    <submittedName>
        <fullName evidence="3">Ribose 5-phosphate isomerase B</fullName>
    </submittedName>
</protein>
<dbReference type="NCBIfam" id="NF004051">
    <property type="entry name" value="PRK05571.1"/>
    <property type="match status" value="1"/>
</dbReference>
<dbReference type="Proteomes" id="UP000231019">
    <property type="component" value="Unassembled WGS sequence"/>
</dbReference>
<evidence type="ECO:0000256" key="1">
    <source>
        <dbReference type="ARBA" id="ARBA00008754"/>
    </source>
</evidence>
<dbReference type="AlphaFoldDB" id="A0A2M7G3Z0"/>
<dbReference type="InterPro" id="IPR036569">
    <property type="entry name" value="RpiB_LacA_LacB_sf"/>
</dbReference>
<gene>
    <name evidence="3" type="primary">rpiB</name>
    <name evidence="3" type="ORF">COW36_13845</name>
</gene>
<dbReference type="Pfam" id="PF02502">
    <property type="entry name" value="LacAB_rpiB"/>
    <property type="match status" value="1"/>
</dbReference>
<dbReference type="Gene3D" id="3.40.1400.10">
    <property type="entry name" value="Sugar-phosphate isomerase, RpiB/LacA/LacB"/>
    <property type="match status" value="1"/>
</dbReference>
<organism evidence="3 4">
    <name type="scientific">bacterium (Candidatus Blackallbacteria) CG17_big_fil_post_rev_8_21_14_2_50_48_46</name>
    <dbReference type="NCBI Taxonomy" id="2014261"/>
    <lineage>
        <taxon>Bacteria</taxon>
        <taxon>Candidatus Blackallbacteria</taxon>
    </lineage>
</organism>
<dbReference type="GO" id="GO:0009052">
    <property type="term" value="P:pentose-phosphate shunt, non-oxidative branch"/>
    <property type="evidence" value="ECO:0007669"/>
    <property type="project" value="TreeGrafter"/>
</dbReference>
<dbReference type="GO" id="GO:0019316">
    <property type="term" value="P:D-allose catabolic process"/>
    <property type="evidence" value="ECO:0007669"/>
    <property type="project" value="TreeGrafter"/>
</dbReference>
<dbReference type="PIRSF" id="PIRSF005384">
    <property type="entry name" value="RpiB_LacA_B"/>
    <property type="match status" value="1"/>
</dbReference>
<reference evidence="3 4" key="1">
    <citation type="submission" date="2017-09" db="EMBL/GenBank/DDBJ databases">
        <title>Depth-based differentiation of microbial function through sediment-hosted aquifers and enrichment of novel symbionts in the deep terrestrial subsurface.</title>
        <authorList>
            <person name="Probst A.J."/>
            <person name="Ladd B."/>
            <person name="Jarett J.K."/>
            <person name="Geller-Mcgrath D.E."/>
            <person name="Sieber C.M."/>
            <person name="Emerson J.B."/>
            <person name="Anantharaman K."/>
            <person name="Thomas B.C."/>
            <person name="Malmstrom R."/>
            <person name="Stieglmeier M."/>
            <person name="Klingl A."/>
            <person name="Woyke T."/>
            <person name="Ryan C.M."/>
            <person name="Banfield J.F."/>
        </authorList>
    </citation>
    <scope>NUCLEOTIDE SEQUENCE [LARGE SCALE GENOMIC DNA]</scope>
    <source>
        <strain evidence="3">CG17_big_fil_post_rev_8_21_14_2_50_48_46</strain>
    </source>
</reference>
<dbReference type="InterPro" id="IPR004785">
    <property type="entry name" value="RpiB"/>
</dbReference>